<feature type="transmembrane region" description="Helical" evidence="6">
    <location>
        <begin position="70"/>
        <end position="87"/>
    </location>
</feature>
<dbReference type="InterPro" id="IPR011701">
    <property type="entry name" value="MFS"/>
</dbReference>
<keyword evidence="5 6" id="KW-0472">Membrane</keyword>
<dbReference type="GO" id="GO:0022857">
    <property type="term" value="F:transmembrane transporter activity"/>
    <property type="evidence" value="ECO:0007669"/>
    <property type="project" value="InterPro"/>
</dbReference>
<dbReference type="Proteomes" id="UP000324298">
    <property type="component" value="Unassembled WGS sequence"/>
</dbReference>
<reference evidence="8 9" key="1">
    <citation type="submission" date="2019-04" db="EMBL/GenBank/DDBJ databases">
        <title>Geobacter ruber sp. nov., ferric-reducing bacteria isolated from paddy soil.</title>
        <authorList>
            <person name="Xu Z."/>
            <person name="Masuda Y."/>
            <person name="Itoh H."/>
            <person name="Senoo K."/>
        </authorList>
    </citation>
    <scope>NUCLEOTIDE SEQUENCE [LARGE SCALE GENOMIC DNA]</scope>
    <source>
        <strain evidence="8 9">Red88</strain>
    </source>
</reference>
<evidence type="ECO:0000256" key="3">
    <source>
        <dbReference type="ARBA" id="ARBA00022692"/>
    </source>
</evidence>
<dbReference type="PROSITE" id="PS50850">
    <property type="entry name" value="MFS"/>
    <property type="match status" value="1"/>
</dbReference>
<evidence type="ECO:0000256" key="5">
    <source>
        <dbReference type="ARBA" id="ARBA00023136"/>
    </source>
</evidence>
<dbReference type="PANTHER" id="PTHR42718:SF9">
    <property type="entry name" value="MAJOR FACILITATOR SUPERFAMILY MULTIDRUG TRANSPORTER MFSC"/>
    <property type="match status" value="1"/>
</dbReference>
<keyword evidence="9" id="KW-1185">Reference proteome</keyword>
<sequence>MDLRLAALLIGITLSTVDSSALNLALPSLAAHFHSHAGDVQWASTLYLVGSALAFLPLSGLAGRAGTVRVYRASLICFSMISFFLALSPNLAVLYLLRFLQGVAGAGIVGLVPGMTAATFPERRGWALGMVAGAVAAGTMMGPPLGGFMVDWFGWRSIFFINLPFGLAAFLLSGRLTELHGVGLREGLRRAIRAPRFLLALLATVCFFAQSFGSNLLWPFYLEAGGMTPSRVGLAMLLPPVLLMILGPLAGRLSDRVGYERVSWLGSAVLSLASWTQGITGRVVPGLAGIGIGRALFQAANNAAVLSQAPPETEAVASGLLSMARVAGQGLGSLLAGSMWGAFEHHGARHAFLVSNLVLGAIAVLAGVLILSRRRVGTIGRRPE</sequence>
<feature type="transmembrane region" description="Helical" evidence="6">
    <location>
        <begin position="157"/>
        <end position="176"/>
    </location>
</feature>
<dbReference type="InterPro" id="IPR020846">
    <property type="entry name" value="MFS_dom"/>
</dbReference>
<dbReference type="Pfam" id="PF07690">
    <property type="entry name" value="MFS_1"/>
    <property type="match status" value="1"/>
</dbReference>
<keyword evidence="2" id="KW-0813">Transport</keyword>
<feature type="transmembrane region" description="Helical" evidence="6">
    <location>
        <begin position="349"/>
        <end position="372"/>
    </location>
</feature>
<dbReference type="Gene3D" id="1.20.1250.20">
    <property type="entry name" value="MFS general substrate transporter like domains"/>
    <property type="match status" value="1"/>
</dbReference>
<feature type="domain" description="Major facilitator superfamily (MFS) profile" evidence="7">
    <location>
        <begin position="4"/>
        <end position="375"/>
    </location>
</feature>
<dbReference type="SUPFAM" id="SSF103473">
    <property type="entry name" value="MFS general substrate transporter"/>
    <property type="match status" value="1"/>
</dbReference>
<keyword evidence="4 6" id="KW-1133">Transmembrane helix</keyword>
<keyword evidence="3 6" id="KW-0812">Transmembrane</keyword>
<evidence type="ECO:0000259" key="7">
    <source>
        <dbReference type="PROSITE" id="PS50850"/>
    </source>
</evidence>
<gene>
    <name evidence="8" type="ORF">ET418_00565</name>
</gene>
<evidence type="ECO:0000313" key="9">
    <source>
        <dbReference type="Proteomes" id="UP000324298"/>
    </source>
</evidence>
<dbReference type="PANTHER" id="PTHR42718">
    <property type="entry name" value="MAJOR FACILITATOR SUPERFAMILY MULTIDRUG TRANSPORTER MFSC"/>
    <property type="match status" value="1"/>
</dbReference>
<evidence type="ECO:0000256" key="6">
    <source>
        <dbReference type="SAM" id="Phobius"/>
    </source>
</evidence>
<organism evidence="8 9">
    <name type="scientific">Oryzomonas rubra</name>
    <dbReference type="NCBI Taxonomy" id="2509454"/>
    <lineage>
        <taxon>Bacteria</taxon>
        <taxon>Pseudomonadati</taxon>
        <taxon>Thermodesulfobacteriota</taxon>
        <taxon>Desulfuromonadia</taxon>
        <taxon>Geobacterales</taxon>
        <taxon>Geobacteraceae</taxon>
        <taxon>Oryzomonas</taxon>
    </lineage>
</organism>
<dbReference type="EMBL" id="SRSD01000001">
    <property type="protein sequence ID" value="KAA0895475.1"/>
    <property type="molecule type" value="Genomic_DNA"/>
</dbReference>
<feature type="transmembrane region" description="Helical" evidence="6">
    <location>
        <begin position="232"/>
        <end position="251"/>
    </location>
</feature>
<dbReference type="OrthoDB" id="9807274at2"/>
<feature type="transmembrane region" description="Helical" evidence="6">
    <location>
        <begin position="40"/>
        <end position="58"/>
    </location>
</feature>
<dbReference type="CDD" id="cd17321">
    <property type="entry name" value="MFS_MMR_MDR_like"/>
    <property type="match status" value="1"/>
</dbReference>
<proteinExistence type="predicted"/>
<protein>
    <submittedName>
        <fullName evidence="8">MFS transporter</fullName>
    </submittedName>
</protein>
<evidence type="ECO:0000313" key="8">
    <source>
        <dbReference type="EMBL" id="KAA0895475.1"/>
    </source>
</evidence>
<feature type="transmembrane region" description="Helical" evidence="6">
    <location>
        <begin position="197"/>
        <end position="220"/>
    </location>
</feature>
<dbReference type="InterPro" id="IPR036259">
    <property type="entry name" value="MFS_trans_sf"/>
</dbReference>
<feature type="transmembrane region" description="Helical" evidence="6">
    <location>
        <begin position="93"/>
        <end position="113"/>
    </location>
</feature>
<evidence type="ECO:0000256" key="2">
    <source>
        <dbReference type="ARBA" id="ARBA00022448"/>
    </source>
</evidence>
<comment type="caution">
    <text evidence="8">The sequence shown here is derived from an EMBL/GenBank/DDBJ whole genome shotgun (WGS) entry which is preliminary data.</text>
</comment>
<evidence type="ECO:0000256" key="4">
    <source>
        <dbReference type="ARBA" id="ARBA00022989"/>
    </source>
</evidence>
<feature type="transmembrane region" description="Helical" evidence="6">
    <location>
        <begin position="125"/>
        <end position="145"/>
    </location>
</feature>
<name>A0A5A9XSE1_9BACT</name>
<dbReference type="AlphaFoldDB" id="A0A5A9XSE1"/>
<dbReference type="GO" id="GO:0016020">
    <property type="term" value="C:membrane"/>
    <property type="evidence" value="ECO:0007669"/>
    <property type="project" value="UniProtKB-SubCell"/>
</dbReference>
<evidence type="ECO:0000256" key="1">
    <source>
        <dbReference type="ARBA" id="ARBA00004141"/>
    </source>
</evidence>
<comment type="subcellular location">
    <subcellularLocation>
        <location evidence="1">Membrane</location>
        <topology evidence="1">Multi-pass membrane protein</topology>
    </subcellularLocation>
</comment>
<accession>A0A5A9XSE1</accession>